<sequence>MELNHRGVIFSMDLVLQFTKSAFRLKYHLIFVPYYVAWSGSAASMMLSQTHYLLYGKGFQTWEYSPAYAIRSYAYLWLHALPAWFHAKVLQTNKGPVVAIDSYYYGKLVNAPVNILLYNVFTAHGPDLYGKAQGRKGNGKRKEEAESERAALDETKRKSQPAEKELGQRCQGSQMERVIDAHGTGLYTLG</sequence>
<keyword evidence="9" id="KW-0472">Membrane</keyword>
<feature type="non-terminal residue" evidence="12">
    <location>
        <position position="1"/>
    </location>
</feature>
<dbReference type="EMBL" id="JAATIS010000147">
    <property type="protein sequence ID" value="KAG2470076.1"/>
    <property type="molecule type" value="Genomic_DNA"/>
</dbReference>
<protein>
    <recommendedName>
        <fullName evidence="10">Mannosyltransferase</fullName>
        <ecNumber evidence="10">2.4.1.-</ecNumber>
    </recommendedName>
</protein>
<dbReference type="PANTHER" id="PTHR22760">
    <property type="entry name" value="GLYCOSYLTRANSFERASE"/>
    <property type="match status" value="1"/>
</dbReference>
<evidence type="ECO:0000313" key="12">
    <source>
        <dbReference type="EMBL" id="KAG2470076.1"/>
    </source>
</evidence>
<evidence type="ECO:0000256" key="7">
    <source>
        <dbReference type="ARBA" id="ARBA00022824"/>
    </source>
</evidence>
<dbReference type="GO" id="GO:0005789">
    <property type="term" value="C:endoplasmic reticulum membrane"/>
    <property type="evidence" value="ECO:0007669"/>
    <property type="project" value="UniProtKB-SubCell"/>
</dbReference>
<comment type="pathway">
    <text evidence="2">Protein modification; protein glycosylation.</text>
</comment>
<proteinExistence type="inferred from homology"/>
<evidence type="ECO:0000256" key="4">
    <source>
        <dbReference type="ARBA" id="ARBA00022676"/>
    </source>
</evidence>
<dbReference type="AlphaFoldDB" id="A0A8X7XKY4"/>
<name>A0A8X7XKY4_POLSE</name>
<feature type="non-terminal residue" evidence="12">
    <location>
        <position position="190"/>
    </location>
</feature>
<evidence type="ECO:0000256" key="3">
    <source>
        <dbReference type="ARBA" id="ARBA00007063"/>
    </source>
</evidence>
<evidence type="ECO:0000313" key="13">
    <source>
        <dbReference type="Proteomes" id="UP000886611"/>
    </source>
</evidence>
<evidence type="ECO:0000256" key="2">
    <source>
        <dbReference type="ARBA" id="ARBA00004922"/>
    </source>
</evidence>
<evidence type="ECO:0000256" key="1">
    <source>
        <dbReference type="ARBA" id="ARBA00004477"/>
    </source>
</evidence>
<feature type="compositionally biased region" description="Basic and acidic residues" evidence="11">
    <location>
        <begin position="140"/>
        <end position="167"/>
    </location>
</feature>
<dbReference type="EC" id="2.4.1.-" evidence="10"/>
<dbReference type="PANTHER" id="PTHR22760:SF2">
    <property type="entry name" value="ALPHA-1,2-MANNOSYLTRANSFERASE ALG9"/>
    <property type="match status" value="1"/>
</dbReference>
<keyword evidence="5" id="KW-0808">Transferase</keyword>
<feature type="region of interest" description="Disordered" evidence="11">
    <location>
        <begin position="132"/>
        <end position="175"/>
    </location>
</feature>
<keyword evidence="6" id="KW-0812">Transmembrane</keyword>
<evidence type="ECO:0000256" key="10">
    <source>
        <dbReference type="RuleBase" id="RU363075"/>
    </source>
</evidence>
<comment type="subcellular location">
    <subcellularLocation>
        <location evidence="1 10">Endoplasmic reticulum membrane</location>
        <topology evidence="1 10">Multi-pass membrane protein</topology>
    </subcellularLocation>
</comment>
<dbReference type="GO" id="GO:0000026">
    <property type="term" value="F:alpha-1,2-mannosyltransferase activity"/>
    <property type="evidence" value="ECO:0007669"/>
    <property type="project" value="TreeGrafter"/>
</dbReference>
<evidence type="ECO:0000256" key="6">
    <source>
        <dbReference type="ARBA" id="ARBA00022692"/>
    </source>
</evidence>
<evidence type="ECO:0000256" key="5">
    <source>
        <dbReference type="ARBA" id="ARBA00022679"/>
    </source>
</evidence>
<evidence type="ECO:0000256" key="8">
    <source>
        <dbReference type="ARBA" id="ARBA00022989"/>
    </source>
</evidence>
<keyword evidence="8" id="KW-1133">Transmembrane helix</keyword>
<keyword evidence="4 10" id="KW-0328">Glycosyltransferase</keyword>
<dbReference type="InterPro" id="IPR005599">
    <property type="entry name" value="GPI_mannosylTrfase"/>
</dbReference>
<gene>
    <name evidence="12" type="primary">Alg9_0</name>
    <name evidence="12" type="ORF">GTO96_0023045</name>
</gene>
<keyword evidence="7 10" id="KW-0256">Endoplasmic reticulum</keyword>
<accession>A0A8X7XKY4</accession>
<comment type="caution">
    <text evidence="12">The sequence shown here is derived from an EMBL/GenBank/DDBJ whole genome shotgun (WGS) entry which is preliminary data.</text>
</comment>
<dbReference type="Proteomes" id="UP000886611">
    <property type="component" value="Unassembled WGS sequence"/>
</dbReference>
<dbReference type="Pfam" id="PF03901">
    <property type="entry name" value="Glyco_transf_22"/>
    <property type="match status" value="2"/>
</dbReference>
<keyword evidence="13" id="KW-1185">Reference proteome</keyword>
<comment type="similarity">
    <text evidence="3 10">Belongs to the glycosyltransferase 22 family.</text>
</comment>
<evidence type="ECO:0000256" key="9">
    <source>
        <dbReference type="ARBA" id="ARBA00023136"/>
    </source>
</evidence>
<dbReference type="GO" id="GO:0006487">
    <property type="term" value="P:protein N-linked glycosylation"/>
    <property type="evidence" value="ECO:0007669"/>
    <property type="project" value="TreeGrafter"/>
</dbReference>
<evidence type="ECO:0000256" key="11">
    <source>
        <dbReference type="SAM" id="MobiDB-lite"/>
    </source>
</evidence>
<reference evidence="12 13" key="1">
    <citation type="journal article" date="2021" name="Cell">
        <title>Tracing the genetic footprints of vertebrate landing in non-teleost ray-finned fishes.</title>
        <authorList>
            <person name="Bi X."/>
            <person name="Wang K."/>
            <person name="Yang L."/>
            <person name="Pan H."/>
            <person name="Jiang H."/>
            <person name="Wei Q."/>
            <person name="Fang M."/>
            <person name="Yu H."/>
            <person name="Zhu C."/>
            <person name="Cai Y."/>
            <person name="He Y."/>
            <person name="Gan X."/>
            <person name="Zeng H."/>
            <person name="Yu D."/>
            <person name="Zhu Y."/>
            <person name="Jiang H."/>
            <person name="Qiu Q."/>
            <person name="Yang H."/>
            <person name="Zhang Y.E."/>
            <person name="Wang W."/>
            <person name="Zhu M."/>
            <person name="He S."/>
            <person name="Zhang G."/>
        </authorList>
    </citation>
    <scope>NUCLEOTIDE SEQUENCE [LARGE SCALE GENOMIC DNA]</scope>
    <source>
        <strain evidence="12">Bchr_013</strain>
    </source>
</reference>
<organism evidence="12 13">
    <name type="scientific">Polypterus senegalus</name>
    <name type="common">Senegal bichir</name>
    <dbReference type="NCBI Taxonomy" id="55291"/>
    <lineage>
        <taxon>Eukaryota</taxon>
        <taxon>Metazoa</taxon>
        <taxon>Chordata</taxon>
        <taxon>Craniata</taxon>
        <taxon>Vertebrata</taxon>
        <taxon>Euteleostomi</taxon>
        <taxon>Actinopterygii</taxon>
        <taxon>Polypteriformes</taxon>
        <taxon>Polypteridae</taxon>
        <taxon>Polypterus</taxon>
    </lineage>
</organism>